<sequence>MGPDRFRSIPILKHLRVEELSMSVSDEDILDIIEFRVGCWKTWLINVDSDSEEEEPESYSESTRRSQALQRRGIGLE</sequence>
<keyword evidence="3" id="KW-1185">Reference proteome</keyword>
<dbReference type="AlphaFoldDB" id="A0A369J8E6"/>
<evidence type="ECO:0000313" key="3">
    <source>
        <dbReference type="Proteomes" id="UP000076154"/>
    </source>
</evidence>
<proteinExistence type="predicted"/>
<name>A0A369J8E6_HYPMA</name>
<organism evidence="2 3">
    <name type="scientific">Hypsizygus marmoreus</name>
    <name type="common">White beech mushroom</name>
    <name type="synonym">Agaricus marmoreus</name>
    <dbReference type="NCBI Taxonomy" id="39966"/>
    <lineage>
        <taxon>Eukaryota</taxon>
        <taxon>Fungi</taxon>
        <taxon>Dikarya</taxon>
        <taxon>Basidiomycota</taxon>
        <taxon>Agaricomycotina</taxon>
        <taxon>Agaricomycetes</taxon>
        <taxon>Agaricomycetidae</taxon>
        <taxon>Agaricales</taxon>
        <taxon>Tricholomatineae</taxon>
        <taxon>Lyophyllaceae</taxon>
        <taxon>Hypsizygus</taxon>
    </lineage>
</organism>
<gene>
    <name evidence="2" type="ORF">Hypma_003766</name>
</gene>
<accession>A0A369J8E6</accession>
<protein>
    <submittedName>
        <fullName evidence="2">Uncharacterized protein</fullName>
    </submittedName>
</protein>
<dbReference type="Proteomes" id="UP000076154">
    <property type="component" value="Unassembled WGS sequence"/>
</dbReference>
<dbReference type="EMBL" id="LUEZ02000140">
    <property type="protein sequence ID" value="RDB15734.1"/>
    <property type="molecule type" value="Genomic_DNA"/>
</dbReference>
<feature type="compositionally biased region" description="Acidic residues" evidence="1">
    <location>
        <begin position="49"/>
        <end position="58"/>
    </location>
</feature>
<feature type="region of interest" description="Disordered" evidence="1">
    <location>
        <begin position="49"/>
        <end position="77"/>
    </location>
</feature>
<comment type="caution">
    <text evidence="2">The sequence shown here is derived from an EMBL/GenBank/DDBJ whole genome shotgun (WGS) entry which is preliminary data.</text>
</comment>
<reference evidence="2" key="1">
    <citation type="submission" date="2018-04" db="EMBL/GenBank/DDBJ databases">
        <title>Whole genome sequencing of Hypsizygus marmoreus.</title>
        <authorList>
            <person name="Choi I.-G."/>
            <person name="Min B."/>
            <person name="Kim J.-G."/>
            <person name="Kim S."/>
            <person name="Oh Y.-L."/>
            <person name="Kong W.-S."/>
            <person name="Park H."/>
            <person name="Jeong J."/>
            <person name="Song E.-S."/>
        </authorList>
    </citation>
    <scope>NUCLEOTIDE SEQUENCE [LARGE SCALE GENOMIC DNA]</scope>
    <source>
        <strain evidence="2">51987-8</strain>
    </source>
</reference>
<dbReference type="InParanoid" id="A0A369J8E6"/>
<evidence type="ECO:0000313" key="2">
    <source>
        <dbReference type="EMBL" id="RDB15734.1"/>
    </source>
</evidence>
<evidence type="ECO:0000256" key="1">
    <source>
        <dbReference type="SAM" id="MobiDB-lite"/>
    </source>
</evidence>